<reference evidence="7 8" key="1">
    <citation type="journal article" date="2010" name="Stand. Genomic Sci.">
        <title>Complete genome sequence of Haliangium ochraceum type strain (SMP-2).</title>
        <authorList>
            <consortium name="US DOE Joint Genome Institute (JGI-PGF)"/>
            <person name="Ivanova N."/>
            <person name="Daum C."/>
            <person name="Lang E."/>
            <person name="Abt B."/>
            <person name="Kopitz M."/>
            <person name="Saunders E."/>
            <person name="Lapidus A."/>
            <person name="Lucas S."/>
            <person name="Glavina Del Rio T."/>
            <person name="Nolan M."/>
            <person name="Tice H."/>
            <person name="Copeland A."/>
            <person name="Cheng J.F."/>
            <person name="Chen F."/>
            <person name="Bruce D."/>
            <person name="Goodwin L."/>
            <person name="Pitluck S."/>
            <person name="Mavromatis K."/>
            <person name="Pati A."/>
            <person name="Mikhailova N."/>
            <person name="Chen A."/>
            <person name="Palaniappan K."/>
            <person name="Land M."/>
            <person name="Hauser L."/>
            <person name="Chang Y.J."/>
            <person name="Jeffries C.D."/>
            <person name="Detter J.C."/>
            <person name="Brettin T."/>
            <person name="Rohde M."/>
            <person name="Goker M."/>
            <person name="Bristow J."/>
            <person name="Markowitz V."/>
            <person name="Eisen J.A."/>
            <person name="Hugenholtz P."/>
            <person name="Kyrpides N.C."/>
            <person name="Klenk H.P."/>
        </authorList>
    </citation>
    <scope>NUCLEOTIDE SEQUENCE [LARGE SCALE GENOMIC DNA]</scope>
    <source>
        <strain evidence="8">DSM 14365 / CIP 107738 / JCM 11303 / AJ 13395 / SMP-2</strain>
    </source>
</reference>
<evidence type="ECO:0000256" key="3">
    <source>
        <dbReference type="ARBA" id="ARBA00022806"/>
    </source>
</evidence>
<dbReference type="GO" id="GO:0004386">
    <property type="term" value="F:helicase activity"/>
    <property type="evidence" value="ECO:0007669"/>
    <property type="project" value="UniProtKB-KW"/>
</dbReference>
<dbReference type="InterPro" id="IPR050615">
    <property type="entry name" value="ATP-dep_DNA_Helicase"/>
</dbReference>
<dbReference type="CDD" id="cd18785">
    <property type="entry name" value="SF2_C"/>
    <property type="match status" value="1"/>
</dbReference>
<dbReference type="EMBL" id="CP001804">
    <property type="protein sequence ID" value="ACY13783.1"/>
    <property type="molecule type" value="Genomic_DNA"/>
</dbReference>
<gene>
    <name evidence="7" type="ordered locus">Hoch_1218</name>
</gene>
<proteinExistence type="predicted"/>
<keyword evidence="3" id="KW-0347">Helicase</keyword>
<dbReference type="Gene3D" id="3.40.50.300">
    <property type="entry name" value="P-loop containing nucleotide triphosphate hydrolases"/>
    <property type="match status" value="2"/>
</dbReference>
<dbReference type="PROSITE" id="PS51192">
    <property type="entry name" value="HELICASE_ATP_BIND_1"/>
    <property type="match status" value="1"/>
</dbReference>
<dbReference type="SMART" id="SM00487">
    <property type="entry name" value="DEXDc"/>
    <property type="match status" value="1"/>
</dbReference>
<dbReference type="InterPro" id="IPR006935">
    <property type="entry name" value="Helicase/UvrB_N"/>
</dbReference>
<dbReference type="CDD" id="cd17926">
    <property type="entry name" value="DEXHc_RE"/>
    <property type="match status" value="1"/>
</dbReference>
<dbReference type="SUPFAM" id="SSF52540">
    <property type="entry name" value="P-loop containing nucleoside triphosphate hydrolases"/>
    <property type="match status" value="1"/>
</dbReference>
<name>D0LS86_HALO1</name>
<dbReference type="RefSeq" id="WP_012826394.1">
    <property type="nucleotide sequence ID" value="NC_013440.1"/>
</dbReference>
<keyword evidence="2" id="KW-0378">Hydrolase</keyword>
<keyword evidence="4" id="KW-0067">ATP-binding</keyword>
<dbReference type="Proteomes" id="UP000001880">
    <property type="component" value="Chromosome"/>
</dbReference>
<dbReference type="GO" id="GO:0016787">
    <property type="term" value="F:hydrolase activity"/>
    <property type="evidence" value="ECO:0007669"/>
    <property type="project" value="UniProtKB-KW"/>
</dbReference>
<evidence type="ECO:0000256" key="1">
    <source>
        <dbReference type="ARBA" id="ARBA00022741"/>
    </source>
</evidence>
<dbReference type="InterPro" id="IPR027417">
    <property type="entry name" value="P-loop_NTPase"/>
</dbReference>
<protein>
    <submittedName>
        <fullName evidence="7">Type III restriction protein res subunit</fullName>
    </submittedName>
</protein>
<feature type="domain" description="Helicase ATP-binding" evidence="5">
    <location>
        <begin position="117"/>
        <end position="265"/>
    </location>
</feature>
<sequence length="485" mass="52335">MKRWETVHAVVDGVIRFNPLRVNPMAMEQLWRDLSFPNPAFDAALRYGRRVTGIPEQITLLDEQDGLMLAPRGAVGVVREALKRTGQNVSFEDHRTRHLRRSFDLRFQLRPYQADAAARLAARLQGTAVMPCGSGKTVLGAATIAQLGQPSIVLVHTHDLVEQWQQTVRDALGVDAGTVAGGKMEPADITVATVQSLLALPPPVRRELGQRFGTVILDEAHHAPARVFREVLSHLPGRYRFGLTATPERSDGLTAMLTLCIGPELFRIGHQELIAAGHLVVPEVVAVETGASAEASGHAAIVSELVADAGRNRLITEMAAREARAGCTVLVLSGRVAHCEQLAESLAADGVEAVALTSRMPKHKRSDVLERFRAGTLRVVCATSLADEGLDVARLERLILATPARAEGRTVQRLGRLMRPHPDKRPPLLYDLVDDIPLARRQFAARERAYGKVLGTGASVKTTAARVLPAGGAGVEHEAAILAAG</sequence>
<dbReference type="GO" id="GO:0003677">
    <property type="term" value="F:DNA binding"/>
    <property type="evidence" value="ECO:0007669"/>
    <property type="project" value="InterPro"/>
</dbReference>
<evidence type="ECO:0000313" key="8">
    <source>
        <dbReference type="Proteomes" id="UP000001880"/>
    </source>
</evidence>
<organism evidence="7 8">
    <name type="scientific">Haliangium ochraceum (strain DSM 14365 / JCM 11303 / SMP-2)</name>
    <dbReference type="NCBI Taxonomy" id="502025"/>
    <lineage>
        <taxon>Bacteria</taxon>
        <taxon>Pseudomonadati</taxon>
        <taxon>Myxococcota</taxon>
        <taxon>Polyangia</taxon>
        <taxon>Haliangiales</taxon>
        <taxon>Kofleriaceae</taxon>
        <taxon>Haliangium</taxon>
    </lineage>
</organism>
<dbReference type="AlphaFoldDB" id="D0LS86"/>
<dbReference type="InterPro" id="IPR014001">
    <property type="entry name" value="Helicase_ATP-bd"/>
</dbReference>
<feature type="domain" description="Helicase C-terminal" evidence="6">
    <location>
        <begin position="310"/>
        <end position="468"/>
    </location>
</feature>
<evidence type="ECO:0000259" key="5">
    <source>
        <dbReference type="PROSITE" id="PS51192"/>
    </source>
</evidence>
<dbReference type="HOGENOM" id="CLU_011771_2_1_7"/>
<dbReference type="STRING" id="502025.Hoch_1218"/>
<dbReference type="eggNOG" id="COG1061">
    <property type="taxonomic scope" value="Bacteria"/>
</dbReference>
<dbReference type="PANTHER" id="PTHR11274:SF0">
    <property type="entry name" value="GENERAL TRANSCRIPTION AND DNA REPAIR FACTOR IIH HELICASE SUBUNIT XPB"/>
    <property type="match status" value="1"/>
</dbReference>
<keyword evidence="1" id="KW-0547">Nucleotide-binding</keyword>
<evidence type="ECO:0000256" key="4">
    <source>
        <dbReference type="ARBA" id="ARBA00022840"/>
    </source>
</evidence>
<dbReference type="Pfam" id="PF04851">
    <property type="entry name" value="ResIII"/>
    <property type="match status" value="1"/>
</dbReference>
<dbReference type="KEGG" id="hoh:Hoch_1218"/>
<evidence type="ECO:0000256" key="2">
    <source>
        <dbReference type="ARBA" id="ARBA00022801"/>
    </source>
</evidence>
<evidence type="ECO:0000259" key="6">
    <source>
        <dbReference type="PROSITE" id="PS51194"/>
    </source>
</evidence>
<keyword evidence="8" id="KW-1185">Reference proteome</keyword>
<accession>D0LS86</accession>
<dbReference type="InterPro" id="IPR001650">
    <property type="entry name" value="Helicase_C-like"/>
</dbReference>
<dbReference type="Pfam" id="PF00271">
    <property type="entry name" value="Helicase_C"/>
    <property type="match status" value="1"/>
</dbReference>
<dbReference type="PANTHER" id="PTHR11274">
    <property type="entry name" value="RAD25/XP-B DNA REPAIR HELICASE"/>
    <property type="match status" value="1"/>
</dbReference>
<dbReference type="PROSITE" id="PS51194">
    <property type="entry name" value="HELICASE_CTER"/>
    <property type="match status" value="1"/>
</dbReference>
<dbReference type="SMART" id="SM00490">
    <property type="entry name" value="HELICc"/>
    <property type="match status" value="1"/>
</dbReference>
<dbReference type="GO" id="GO:0005524">
    <property type="term" value="F:ATP binding"/>
    <property type="evidence" value="ECO:0007669"/>
    <property type="project" value="UniProtKB-KW"/>
</dbReference>
<evidence type="ECO:0000313" key="7">
    <source>
        <dbReference type="EMBL" id="ACY13783.1"/>
    </source>
</evidence>